<dbReference type="Proteomes" id="UP000887578">
    <property type="component" value="Unplaced"/>
</dbReference>
<evidence type="ECO:0000256" key="1">
    <source>
        <dbReference type="ARBA" id="ARBA00004123"/>
    </source>
</evidence>
<dbReference type="InterPro" id="IPR042066">
    <property type="entry name" value="Spt6_death-like"/>
</dbReference>
<comment type="subcellular location">
    <subcellularLocation>
        <location evidence="1">Nucleus</location>
    </subcellularLocation>
</comment>
<reference evidence="8" key="1">
    <citation type="submission" date="2022-11" db="UniProtKB">
        <authorList>
            <consortium name="WormBaseParasite"/>
        </authorList>
    </citation>
    <scope>IDENTIFICATION</scope>
</reference>
<dbReference type="Gene3D" id="1.10.10.2740">
    <property type="entry name" value="Spt6, Death-like domain"/>
    <property type="match status" value="1"/>
</dbReference>
<dbReference type="SUPFAM" id="SSF47781">
    <property type="entry name" value="RuvA domain 2-like"/>
    <property type="match status" value="1"/>
</dbReference>
<dbReference type="CDD" id="cd09928">
    <property type="entry name" value="SH2_Cterm_SPT6_like"/>
    <property type="match status" value="1"/>
</dbReference>
<dbReference type="Gene3D" id="3.30.505.10">
    <property type="entry name" value="SH2 domain"/>
    <property type="match status" value="1"/>
</dbReference>
<dbReference type="InterPro" id="IPR041692">
    <property type="entry name" value="HHH_9"/>
</dbReference>
<name>A0A914QKC9_9BILA</name>
<dbReference type="FunFam" id="1.10.10.2740:FF:000002">
    <property type="entry name" value="Transcription elongation factor Spt6"/>
    <property type="match status" value="1"/>
</dbReference>
<keyword evidence="3" id="KW-0804">Transcription</keyword>
<dbReference type="WBParaSite" id="PDA_v2.g3666.t1">
    <property type="protein sequence ID" value="PDA_v2.g3666.t1"/>
    <property type="gene ID" value="PDA_v2.g3666"/>
</dbReference>
<sequence length="223" mass="25600">MNCAGFIIVDPSRIEDSEVYIEVLDGSRVHPESYEVARKMAADALEVDESYNSVSAVEEVLNDPSRLKVLDLDAFAIEMEHRGFGNKNITLYDIRAELSCRYKDLREPYRPPSPEEVFKMLSPESDKVFCVGKLIVGEVRGLQYGRKPQGDDIQPSPEQKEDINDYLAREKAADPRRIPYCFTVSAKYPGKFLLSYGKNHHEYIILTPNELEFRKQTFRDQLV</sequence>
<dbReference type="InterPro" id="IPR010994">
    <property type="entry name" value="RuvA_2-like"/>
</dbReference>
<evidence type="ECO:0000256" key="2">
    <source>
        <dbReference type="ARBA" id="ARBA00009253"/>
    </source>
</evidence>
<comment type="similarity">
    <text evidence="2">Belongs to the SPT6 family.</text>
</comment>
<feature type="domain" description="Spt6 SH2" evidence="5">
    <location>
        <begin position="158"/>
        <end position="220"/>
    </location>
</feature>
<dbReference type="InterPro" id="IPR035420">
    <property type="entry name" value="Spt6_SH2"/>
</dbReference>
<evidence type="ECO:0000259" key="6">
    <source>
        <dbReference type="Pfam" id="PF17674"/>
    </source>
</evidence>
<dbReference type="PANTHER" id="PTHR10145:SF6">
    <property type="entry name" value="TRANSCRIPTION ELONGATION FACTOR SPT6"/>
    <property type="match status" value="1"/>
</dbReference>
<accession>A0A914QKC9</accession>
<dbReference type="AlphaFoldDB" id="A0A914QKC9"/>
<dbReference type="GO" id="GO:0008023">
    <property type="term" value="C:transcription elongation factor complex"/>
    <property type="evidence" value="ECO:0007669"/>
    <property type="project" value="TreeGrafter"/>
</dbReference>
<protein>
    <submittedName>
        <fullName evidence="8">Uncharacterized protein</fullName>
    </submittedName>
</protein>
<evidence type="ECO:0000313" key="8">
    <source>
        <dbReference type="WBParaSite" id="PDA_v2.g3666.t1"/>
    </source>
</evidence>
<dbReference type="InterPro" id="IPR035018">
    <property type="entry name" value="Spt6_SH2_C"/>
</dbReference>
<keyword evidence="7" id="KW-1185">Reference proteome</keyword>
<dbReference type="Pfam" id="PF17674">
    <property type="entry name" value="HHH_9"/>
    <property type="match status" value="1"/>
</dbReference>
<dbReference type="InterPro" id="IPR036860">
    <property type="entry name" value="SH2_dom_sf"/>
</dbReference>
<evidence type="ECO:0000259" key="5">
    <source>
        <dbReference type="Pfam" id="PF14633"/>
    </source>
</evidence>
<dbReference type="Pfam" id="PF14633">
    <property type="entry name" value="SH2_2"/>
    <property type="match status" value="1"/>
</dbReference>
<dbReference type="GO" id="GO:0140673">
    <property type="term" value="P:transcription elongation-coupled chromatin remodeling"/>
    <property type="evidence" value="ECO:0007669"/>
    <property type="project" value="InterPro"/>
</dbReference>
<feature type="domain" description="HHH" evidence="6">
    <location>
        <begin position="22"/>
        <end position="106"/>
    </location>
</feature>
<evidence type="ECO:0000256" key="3">
    <source>
        <dbReference type="ARBA" id="ARBA00023163"/>
    </source>
</evidence>
<dbReference type="GO" id="GO:0042393">
    <property type="term" value="F:histone binding"/>
    <property type="evidence" value="ECO:0007669"/>
    <property type="project" value="TreeGrafter"/>
</dbReference>
<dbReference type="PANTHER" id="PTHR10145">
    <property type="entry name" value="TRANSCRIPTION ELONGATION FACTOR SPT6"/>
    <property type="match status" value="1"/>
</dbReference>
<dbReference type="GO" id="GO:0034728">
    <property type="term" value="P:nucleosome organization"/>
    <property type="evidence" value="ECO:0007669"/>
    <property type="project" value="TreeGrafter"/>
</dbReference>
<evidence type="ECO:0000313" key="7">
    <source>
        <dbReference type="Proteomes" id="UP000887578"/>
    </source>
</evidence>
<dbReference type="InterPro" id="IPR017072">
    <property type="entry name" value="TF_Spt6"/>
</dbReference>
<dbReference type="GO" id="GO:0031491">
    <property type="term" value="F:nucleosome binding"/>
    <property type="evidence" value="ECO:0007669"/>
    <property type="project" value="TreeGrafter"/>
</dbReference>
<evidence type="ECO:0000256" key="4">
    <source>
        <dbReference type="ARBA" id="ARBA00023242"/>
    </source>
</evidence>
<keyword evidence="4" id="KW-0539">Nucleus</keyword>
<proteinExistence type="inferred from homology"/>
<organism evidence="7 8">
    <name type="scientific">Panagrolaimus davidi</name>
    <dbReference type="NCBI Taxonomy" id="227884"/>
    <lineage>
        <taxon>Eukaryota</taxon>
        <taxon>Metazoa</taxon>
        <taxon>Ecdysozoa</taxon>
        <taxon>Nematoda</taxon>
        <taxon>Chromadorea</taxon>
        <taxon>Rhabditida</taxon>
        <taxon>Tylenchina</taxon>
        <taxon>Panagrolaimomorpha</taxon>
        <taxon>Panagrolaimoidea</taxon>
        <taxon>Panagrolaimidae</taxon>
        <taxon>Panagrolaimus</taxon>
    </lineage>
</organism>